<dbReference type="PANTHER" id="PTHR39596:SF2">
    <property type="entry name" value="HET DOMAIN PROTEIN (AFU_ORTHOLOGUE AFUA_1G17550)-RELATED"/>
    <property type="match status" value="1"/>
</dbReference>
<dbReference type="OrthoDB" id="2426273at2759"/>
<evidence type="ECO:0000313" key="3">
    <source>
        <dbReference type="Proteomes" id="UP000250266"/>
    </source>
</evidence>
<reference evidence="2 3" key="1">
    <citation type="journal article" date="2016" name="Nat. Commun.">
        <title>Ectomycorrhizal ecology is imprinted in the genome of the dominant symbiotic fungus Cenococcum geophilum.</title>
        <authorList>
            <consortium name="DOE Joint Genome Institute"/>
            <person name="Peter M."/>
            <person name="Kohler A."/>
            <person name="Ohm R.A."/>
            <person name="Kuo A."/>
            <person name="Krutzmann J."/>
            <person name="Morin E."/>
            <person name="Arend M."/>
            <person name="Barry K.W."/>
            <person name="Binder M."/>
            <person name="Choi C."/>
            <person name="Clum A."/>
            <person name="Copeland A."/>
            <person name="Grisel N."/>
            <person name="Haridas S."/>
            <person name="Kipfer T."/>
            <person name="LaButti K."/>
            <person name="Lindquist E."/>
            <person name="Lipzen A."/>
            <person name="Maire R."/>
            <person name="Meier B."/>
            <person name="Mihaltcheva S."/>
            <person name="Molinier V."/>
            <person name="Murat C."/>
            <person name="Poggeler S."/>
            <person name="Quandt C.A."/>
            <person name="Sperisen C."/>
            <person name="Tritt A."/>
            <person name="Tisserant E."/>
            <person name="Crous P.W."/>
            <person name="Henrissat B."/>
            <person name="Nehls U."/>
            <person name="Egli S."/>
            <person name="Spatafora J.W."/>
            <person name="Grigoriev I.V."/>
            <person name="Martin F.M."/>
        </authorList>
    </citation>
    <scope>NUCLEOTIDE SEQUENCE [LARGE SCALE GENOMIC DNA]</scope>
    <source>
        <strain evidence="2 3">CBS 459.81</strain>
    </source>
</reference>
<dbReference type="Proteomes" id="UP000250266">
    <property type="component" value="Unassembled WGS sequence"/>
</dbReference>
<dbReference type="AlphaFoldDB" id="A0A8E2E0S0"/>
<name>A0A8E2E0S0_9PEZI</name>
<dbReference type="InterPro" id="IPR010730">
    <property type="entry name" value="HET"/>
</dbReference>
<dbReference type="PANTHER" id="PTHR39596">
    <property type="match status" value="1"/>
</dbReference>
<evidence type="ECO:0000259" key="1">
    <source>
        <dbReference type="Pfam" id="PF06985"/>
    </source>
</evidence>
<keyword evidence="3" id="KW-1185">Reference proteome</keyword>
<dbReference type="EMBL" id="KV745339">
    <property type="protein sequence ID" value="OCK75280.1"/>
    <property type="molecule type" value="Genomic_DNA"/>
</dbReference>
<accession>A0A8E2E0S0</accession>
<gene>
    <name evidence="2" type="ORF">K432DRAFT_409167</name>
</gene>
<protein>
    <recommendedName>
        <fullName evidence="1">Heterokaryon incompatibility domain-containing protein</fullName>
    </recommendedName>
</protein>
<feature type="domain" description="Heterokaryon incompatibility" evidence="1">
    <location>
        <begin position="338"/>
        <end position="430"/>
    </location>
</feature>
<evidence type="ECO:0000313" key="2">
    <source>
        <dbReference type="EMBL" id="OCK75280.1"/>
    </source>
</evidence>
<sequence>MDHLPLEGEAPIILPFLLADDFKYDGGDFDSYPERCGWDFAIWRNNDRTHRDVNIEEWLRTSSKVRDELPAFLQAWLFFGLLSFALDTEVPVEDFTRLLEDGHSKVLTTAKLETYMIEFSARFPDPADGDQERAWGDRRKQKTRFWTSMSSVANVLTSLAGTLNSRIHQLGDKLAQVQLAASLISHTLCSYMREVLKTPDDKSITQRLSLAPLEFGRSRLIISKMTANKWCPHTMNRLTETCSYNMQAYIYALGTARTSQDHSKCTSGYCCANQAGADFEVQHIGCPSSDCDMIQTPLREVVEVLERGFIPLLEVRFKGRNYTNPYLVVKKADGNTPYAAISHVWADGLGNPRANAIPSCQLASMLRSLQRIQYIKTSQIDKKEAKEAGPMMPFWLDTLCIPVEDQYQSLRDFSIEKMHEIYQQAHCTLVLDPDFIRLNRRSGCHEVLSRVCLSGWITRLWTFQEGSLPPIVYIRVKDGVIDLYSIYMWYLRRHNRDWLRSRPVVDLLVDNSIALFAGMLPRKQDKRAPTDDYSKSEAKFIGDSLWSMAFRMTSRPGDETVCFATTLGFNPASILDIELPKMTSDISSQEHQAAELAAQEKRMVAFLNLLPSVPLSILFSSGERLSTPGYRWAPRTLLHPETTLLGGAMRQSGARNQKNESPNAYVHPKGKGLVAFLPTVHLPRIDFKYTRWQIVCDDGSSFRAGNLFDESSFVGEKNEKKNINILLPAILEANEDTVGLIVSTSSFAYKTWDPKSPRFSFRTIPAAQVLGRVFVKRYGSSPPPDPGTDYVVHGATVKWKSWLVNCFDPSDVPRTF</sequence>
<proteinExistence type="predicted"/>
<dbReference type="Pfam" id="PF06985">
    <property type="entry name" value="HET"/>
    <property type="match status" value="1"/>
</dbReference>
<organism evidence="2 3">
    <name type="scientific">Lepidopterella palustris CBS 459.81</name>
    <dbReference type="NCBI Taxonomy" id="1314670"/>
    <lineage>
        <taxon>Eukaryota</taxon>
        <taxon>Fungi</taxon>
        <taxon>Dikarya</taxon>
        <taxon>Ascomycota</taxon>
        <taxon>Pezizomycotina</taxon>
        <taxon>Dothideomycetes</taxon>
        <taxon>Pleosporomycetidae</taxon>
        <taxon>Mytilinidiales</taxon>
        <taxon>Argynnaceae</taxon>
        <taxon>Lepidopterella</taxon>
    </lineage>
</organism>